<dbReference type="GO" id="GO:0003756">
    <property type="term" value="F:protein disulfide isomerase activity"/>
    <property type="evidence" value="ECO:0007669"/>
    <property type="project" value="UniProtKB-EC"/>
</dbReference>
<reference evidence="9" key="1">
    <citation type="submission" date="2021-01" db="EMBL/GenBank/DDBJ databases">
        <authorList>
            <person name="Corre E."/>
            <person name="Pelletier E."/>
            <person name="Niang G."/>
            <person name="Scheremetjew M."/>
            <person name="Finn R."/>
            <person name="Kale V."/>
            <person name="Holt S."/>
            <person name="Cochrane G."/>
            <person name="Meng A."/>
            <person name="Brown T."/>
            <person name="Cohen L."/>
        </authorList>
    </citation>
    <scope>NUCLEOTIDE SEQUENCE</scope>
    <source>
        <strain evidence="9">CCMP1756</strain>
    </source>
</reference>
<comment type="subcellular location">
    <subcellularLocation>
        <location evidence="2">Endoplasmic reticulum lumen</location>
    </subcellularLocation>
</comment>
<dbReference type="GO" id="GO:0034976">
    <property type="term" value="P:response to endoplasmic reticulum stress"/>
    <property type="evidence" value="ECO:0007669"/>
    <property type="project" value="TreeGrafter"/>
</dbReference>
<dbReference type="EMBL" id="CAKKNE010000004">
    <property type="protein sequence ID" value="CAH0373468.1"/>
    <property type="molecule type" value="Genomic_DNA"/>
</dbReference>
<dbReference type="InterPro" id="IPR013766">
    <property type="entry name" value="Thioredoxin_domain"/>
</dbReference>
<sequence>MLRRALLAAAAATATQTTPTPDIIDLDANITNTLATHEVAVVNFYAPWCAHCIRFEGEYALAASKVPLVTWARLDCALHRETSEAHNVEGYPHVKLYRHGRFAMDYEGPNEAHQLARWVQRRSTPHVDELKDWSDARPFLASLFGDDNSKGVRGLVVGVFASNASETAQTFARVASGDDGDDLSFALTTKPELVAQALRERDHTIALDMNEDRVHVLSSTGDDVKTMTVDSSTTPRTIAAFVNSALEPAVTRFDSSTAAHLFHGMRGPRVHSLLFVDEASKKGEGVADAFAALAADERLKVRHVIVPSSEARVLKHFDLNSGFDLPTVVLCDLRGLAPSVGDDEVVLDDSRDAHVHAKKAFAYRLRDWHASNRVDRATLQSFYAAFFDGNLTTPFLRSQPIVGSLDDAPMRAREASEEGRVVTLVGKTWDVVVGAARRDDDDDRDFLVLFHAPWCGHCIQLMPVWAQLAELYRRVHSIVVASVDATQNEVASVDIDQFPSIYLFDARGSPPVLYEGALDLDALSRFLKARGTRAFDVDGLRGGGELRDEL</sequence>
<evidence type="ECO:0000256" key="3">
    <source>
        <dbReference type="ARBA" id="ARBA00006347"/>
    </source>
</evidence>
<dbReference type="Gene3D" id="3.40.30.10">
    <property type="entry name" value="Glutaredoxin"/>
    <property type="match status" value="4"/>
</dbReference>
<evidence type="ECO:0000256" key="7">
    <source>
        <dbReference type="ARBA" id="ARBA00023284"/>
    </source>
</evidence>
<dbReference type="SUPFAM" id="SSF52833">
    <property type="entry name" value="Thioredoxin-like"/>
    <property type="match status" value="2"/>
</dbReference>
<dbReference type="GO" id="GO:0006457">
    <property type="term" value="P:protein folding"/>
    <property type="evidence" value="ECO:0007669"/>
    <property type="project" value="TreeGrafter"/>
</dbReference>
<organism evidence="9">
    <name type="scientific">Pelagomonas calceolata</name>
    <dbReference type="NCBI Taxonomy" id="35677"/>
    <lineage>
        <taxon>Eukaryota</taxon>
        <taxon>Sar</taxon>
        <taxon>Stramenopiles</taxon>
        <taxon>Ochrophyta</taxon>
        <taxon>Pelagophyceae</taxon>
        <taxon>Pelagomonadales</taxon>
        <taxon>Pelagomonadaceae</taxon>
        <taxon>Pelagomonas</taxon>
    </lineage>
</organism>
<reference evidence="10" key="2">
    <citation type="submission" date="2021-11" db="EMBL/GenBank/DDBJ databases">
        <authorList>
            <consortium name="Genoscope - CEA"/>
            <person name="William W."/>
        </authorList>
    </citation>
    <scope>NUCLEOTIDE SEQUENCE</scope>
</reference>
<evidence type="ECO:0000313" key="10">
    <source>
        <dbReference type="EMBL" id="CAH0373468.1"/>
    </source>
</evidence>
<evidence type="ECO:0000313" key="9">
    <source>
        <dbReference type="EMBL" id="CAE0690960.1"/>
    </source>
</evidence>
<evidence type="ECO:0000256" key="2">
    <source>
        <dbReference type="ARBA" id="ARBA00004319"/>
    </source>
</evidence>
<keyword evidence="6" id="KW-0413">Isomerase</keyword>
<dbReference type="CDD" id="cd02961">
    <property type="entry name" value="PDI_a_family"/>
    <property type="match status" value="1"/>
</dbReference>
<dbReference type="GO" id="GO:0005788">
    <property type="term" value="C:endoplasmic reticulum lumen"/>
    <property type="evidence" value="ECO:0007669"/>
    <property type="project" value="UniProtKB-SubCell"/>
</dbReference>
<protein>
    <recommendedName>
        <fullName evidence="4">protein disulfide-isomerase</fullName>
        <ecNumber evidence="4">5.3.4.1</ecNumber>
    </recommendedName>
</protein>
<dbReference type="InterPro" id="IPR036249">
    <property type="entry name" value="Thioredoxin-like_sf"/>
</dbReference>
<keyword evidence="7" id="KW-0676">Redox-active center</keyword>
<dbReference type="Pfam" id="PF00085">
    <property type="entry name" value="Thioredoxin"/>
    <property type="match status" value="2"/>
</dbReference>
<dbReference type="PANTHER" id="PTHR18929:SF132">
    <property type="entry name" value="PROTEIN DISULFIDE-ISOMERASE A3"/>
    <property type="match status" value="1"/>
</dbReference>
<gene>
    <name evidence="9" type="ORF">PCAL00307_LOCUS6396</name>
    <name evidence="10" type="ORF">PECAL_4P06690</name>
</gene>
<dbReference type="EMBL" id="HBIW01007579">
    <property type="protein sequence ID" value="CAE0690960.1"/>
    <property type="molecule type" value="Transcribed_RNA"/>
</dbReference>
<evidence type="ECO:0000256" key="5">
    <source>
        <dbReference type="ARBA" id="ARBA00022824"/>
    </source>
</evidence>
<comment type="catalytic activity">
    <reaction evidence="1">
        <text>Catalyzes the rearrangement of -S-S- bonds in proteins.</text>
        <dbReference type="EC" id="5.3.4.1"/>
    </reaction>
</comment>
<comment type="similarity">
    <text evidence="3">Belongs to the protein disulfide isomerase family.</text>
</comment>
<dbReference type="AlphaFoldDB" id="A0A7S3ZQR8"/>
<name>A0A7S3ZQR8_9STRA</name>
<feature type="domain" description="Thioredoxin" evidence="8">
    <location>
        <begin position="402"/>
        <end position="532"/>
    </location>
</feature>
<keyword evidence="5" id="KW-0256">Endoplasmic reticulum</keyword>
<dbReference type="OrthoDB" id="72053at2759"/>
<feature type="domain" description="Thioredoxin" evidence="8">
    <location>
        <begin position="5"/>
        <end position="124"/>
    </location>
</feature>
<dbReference type="PROSITE" id="PS51352">
    <property type="entry name" value="THIOREDOXIN_2"/>
    <property type="match status" value="2"/>
</dbReference>
<keyword evidence="11" id="KW-1185">Reference proteome</keyword>
<proteinExistence type="inferred from homology"/>
<dbReference type="Proteomes" id="UP000789595">
    <property type="component" value="Unassembled WGS sequence"/>
</dbReference>
<dbReference type="Pfam" id="PF13848">
    <property type="entry name" value="Thioredoxin_6"/>
    <property type="match status" value="1"/>
</dbReference>
<dbReference type="EC" id="5.3.4.1" evidence="4"/>
<evidence type="ECO:0000256" key="6">
    <source>
        <dbReference type="ARBA" id="ARBA00023235"/>
    </source>
</evidence>
<evidence type="ECO:0000256" key="4">
    <source>
        <dbReference type="ARBA" id="ARBA00012723"/>
    </source>
</evidence>
<evidence type="ECO:0000313" key="11">
    <source>
        <dbReference type="Proteomes" id="UP000789595"/>
    </source>
</evidence>
<accession>A0A7S3ZQR8</accession>
<evidence type="ECO:0000256" key="1">
    <source>
        <dbReference type="ARBA" id="ARBA00001182"/>
    </source>
</evidence>
<dbReference type="PANTHER" id="PTHR18929">
    <property type="entry name" value="PROTEIN DISULFIDE ISOMERASE"/>
    <property type="match status" value="1"/>
</dbReference>
<evidence type="ECO:0000259" key="8">
    <source>
        <dbReference type="PROSITE" id="PS51352"/>
    </source>
</evidence>